<feature type="transmembrane region" description="Helical" evidence="1">
    <location>
        <begin position="43"/>
        <end position="62"/>
    </location>
</feature>
<keyword evidence="3" id="KW-1185">Reference proteome</keyword>
<dbReference type="EMBL" id="CP022989">
    <property type="protein sequence ID" value="ASV99711.1"/>
    <property type="molecule type" value="Genomic_DNA"/>
</dbReference>
<evidence type="ECO:0000313" key="2">
    <source>
        <dbReference type="EMBL" id="ASV99711.1"/>
    </source>
</evidence>
<organism evidence="2 3">
    <name type="scientific">Paraburkholderia aromaticivorans</name>
    <dbReference type="NCBI Taxonomy" id="2026199"/>
    <lineage>
        <taxon>Bacteria</taxon>
        <taxon>Pseudomonadati</taxon>
        <taxon>Pseudomonadota</taxon>
        <taxon>Betaproteobacteria</taxon>
        <taxon>Burkholderiales</taxon>
        <taxon>Burkholderiaceae</taxon>
        <taxon>Paraburkholderia</taxon>
    </lineage>
</organism>
<feature type="transmembrane region" description="Helical" evidence="1">
    <location>
        <begin position="74"/>
        <end position="93"/>
    </location>
</feature>
<sequence length="108" mass="11962">MELIDWIVILAVALMAIAFFCGRTPANWSRENRMRRLAGMRMLVQAACSVWAALLITARGLFALDGLPGLRPTPLQVLTGVAVLMACGCYWSIRGTQLLKPRRLFTAQ</sequence>
<evidence type="ECO:0000256" key="1">
    <source>
        <dbReference type="SAM" id="Phobius"/>
    </source>
</evidence>
<protein>
    <submittedName>
        <fullName evidence="2">Uncharacterized protein</fullName>
    </submittedName>
</protein>
<proteinExistence type="predicted"/>
<dbReference type="Proteomes" id="UP000215158">
    <property type="component" value="Chromosome 1"/>
</dbReference>
<evidence type="ECO:0000313" key="3">
    <source>
        <dbReference type="Proteomes" id="UP000215158"/>
    </source>
</evidence>
<dbReference type="OrthoDB" id="9107680at2"/>
<keyword evidence="1" id="KW-1133">Transmembrane helix</keyword>
<reference evidence="2 3" key="1">
    <citation type="submission" date="2017-08" db="EMBL/GenBank/DDBJ databases">
        <title>Identification and genetic characteristics of simultaneous BTEX- and naphthalene-degrading Paraburkholderia sp. BN5 isolated from petroleum-contaminated soil.</title>
        <authorList>
            <person name="Lee Y."/>
            <person name="Jeon C.O."/>
        </authorList>
    </citation>
    <scope>NUCLEOTIDE SEQUENCE [LARGE SCALE GENOMIC DNA]</scope>
    <source>
        <strain evidence="2 3">BN5</strain>
    </source>
</reference>
<dbReference type="RefSeq" id="WP_095419698.1">
    <property type="nucleotide sequence ID" value="NZ_CP022989.1"/>
</dbReference>
<dbReference type="AlphaFoldDB" id="A0A248VMG1"/>
<feature type="transmembrane region" description="Helical" evidence="1">
    <location>
        <begin position="6"/>
        <end position="22"/>
    </location>
</feature>
<name>A0A248VMG1_9BURK</name>
<keyword evidence="1" id="KW-0472">Membrane</keyword>
<keyword evidence="1" id="KW-0812">Transmembrane</keyword>
<dbReference type="KEGG" id="parb:CJU94_17120"/>
<accession>A0A248VMG1</accession>
<gene>
    <name evidence="2" type="ORF">CJU94_17120</name>
</gene>